<dbReference type="AlphaFoldDB" id="A0A5B7CZ13"/>
<accession>A0A5B7CZ13</accession>
<evidence type="ECO:0000256" key="1">
    <source>
        <dbReference type="SAM" id="MobiDB-lite"/>
    </source>
</evidence>
<proteinExistence type="predicted"/>
<protein>
    <submittedName>
        <fullName evidence="2">Uncharacterized protein</fullName>
    </submittedName>
</protein>
<reference evidence="2 3" key="1">
    <citation type="submission" date="2019-05" db="EMBL/GenBank/DDBJ databases">
        <title>Another draft genome of Portunus trituberculatus and its Hox gene families provides insights of decapod evolution.</title>
        <authorList>
            <person name="Jeong J.-H."/>
            <person name="Song I."/>
            <person name="Kim S."/>
            <person name="Choi T."/>
            <person name="Kim D."/>
            <person name="Ryu S."/>
            <person name="Kim W."/>
        </authorList>
    </citation>
    <scope>NUCLEOTIDE SEQUENCE [LARGE SCALE GENOMIC DNA]</scope>
    <source>
        <tissue evidence="2">Muscle</tissue>
    </source>
</reference>
<dbReference type="Proteomes" id="UP000324222">
    <property type="component" value="Unassembled WGS sequence"/>
</dbReference>
<evidence type="ECO:0000313" key="2">
    <source>
        <dbReference type="EMBL" id="MPC14982.1"/>
    </source>
</evidence>
<name>A0A5B7CZ13_PORTR</name>
<comment type="caution">
    <text evidence="2">The sequence shown here is derived from an EMBL/GenBank/DDBJ whole genome shotgun (WGS) entry which is preliminary data.</text>
</comment>
<organism evidence="2 3">
    <name type="scientific">Portunus trituberculatus</name>
    <name type="common">Swimming crab</name>
    <name type="synonym">Neptunus trituberculatus</name>
    <dbReference type="NCBI Taxonomy" id="210409"/>
    <lineage>
        <taxon>Eukaryota</taxon>
        <taxon>Metazoa</taxon>
        <taxon>Ecdysozoa</taxon>
        <taxon>Arthropoda</taxon>
        <taxon>Crustacea</taxon>
        <taxon>Multicrustacea</taxon>
        <taxon>Malacostraca</taxon>
        <taxon>Eumalacostraca</taxon>
        <taxon>Eucarida</taxon>
        <taxon>Decapoda</taxon>
        <taxon>Pleocyemata</taxon>
        <taxon>Brachyura</taxon>
        <taxon>Eubrachyura</taxon>
        <taxon>Portunoidea</taxon>
        <taxon>Portunidae</taxon>
        <taxon>Portuninae</taxon>
        <taxon>Portunus</taxon>
    </lineage>
</organism>
<keyword evidence="3" id="KW-1185">Reference proteome</keyword>
<dbReference type="EMBL" id="VSRR010000394">
    <property type="protein sequence ID" value="MPC14982.1"/>
    <property type="molecule type" value="Genomic_DNA"/>
</dbReference>
<evidence type="ECO:0000313" key="3">
    <source>
        <dbReference type="Proteomes" id="UP000324222"/>
    </source>
</evidence>
<feature type="region of interest" description="Disordered" evidence="1">
    <location>
        <begin position="1"/>
        <end position="21"/>
    </location>
</feature>
<sequence length="70" mass="8147">MQLSSKGKQCWKVGDPGGQRRDPCEQCSRISYRVLPWFYKILDPPLREMNFCDVPQSKQWQSEGVLSAKE</sequence>
<gene>
    <name evidence="2" type="ORF">E2C01_007762</name>
</gene>